<evidence type="ECO:0000256" key="6">
    <source>
        <dbReference type="ARBA" id="ARBA00038170"/>
    </source>
</evidence>
<keyword evidence="4 7" id="KW-0862">Zinc</keyword>
<dbReference type="EC" id="2.3.1.286" evidence="1"/>
<evidence type="ECO:0000313" key="11">
    <source>
        <dbReference type="Proteomes" id="UP000663854"/>
    </source>
</evidence>
<dbReference type="Proteomes" id="UP000663870">
    <property type="component" value="Unassembled WGS sequence"/>
</dbReference>
<dbReference type="Gene3D" id="2.20.28.200">
    <property type="match status" value="1"/>
</dbReference>
<keyword evidence="12" id="KW-1185">Reference proteome</keyword>
<keyword evidence="3 7" id="KW-0479">Metal-binding</keyword>
<feature type="binding site" evidence="7">
    <location>
        <position position="144"/>
    </location>
    <ligand>
        <name>Zn(2+)</name>
        <dbReference type="ChEBI" id="CHEBI:29105"/>
    </ligand>
</feature>
<dbReference type="SUPFAM" id="SSF52540">
    <property type="entry name" value="P-loop containing nucleoside triphosphate hydrolases"/>
    <property type="match status" value="1"/>
</dbReference>
<feature type="binding site" evidence="7">
    <location>
        <position position="141"/>
    </location>
    <ligand>
        <name>Zn(2+)</name>
        <dbReference type="ChEBI" id="CHEBI:29105"/>
    </ligand>
</feature>
<dbReference type="AlphaFoldDB" id="A0A813RIQ6"/>
<comment type="caution">
    <text evidence="9">The sequence shown here is derived from an EMBL/GenBank/DDBJ whole genome shotgun (WGS) entry which is preliminary data.</text>
</comment>
<dbReference type="EMBL" id="CAJNOH010000031">
    <property type="protein sequence ID" value="CAF0784668.1"/>
    <property type="molecule type" value="Genomic_DNA"/>
</dbReference>
<dbReference type="GO" id="GO:0006695">
    <property type="term" value="P:cholesterol biosynthetic process"/>
    <property type="evidence" value="ECO:0007669"/>
    <property type="project" value="InterPro"/>
</dbReference>
<dbReference type="GO" id="GO:0003714">
    <property type="term" value="F:transcription corepressor activity"/>
    <property type="evidence" value="ECO:0007669"/>
    <property type="project" value="TreeGrafter"/>
</dbReference>
<evidence type="ECO:0000256" key="2">
    <source>
        <dbReference type="ARBA" id="ARBA00022679"/>
    </source>
</evidence>
<feature type="active site" description="Proton acceptor" evidence="7">
    <location>
        <position position="133"/>
    </location>
</feature>
<protein>
    <recommendedName>
        <fullName evidence="1">protein acetyllysine N-acetyltransferase</fullName>
        <ecNumber evidence="1">2.3.1.286</ecNumber>
    </recommendedName>
</protein>
<evidence type="ECO:0000256" key="3">
    <source>
        <dbReference type="ARBA" id="ARBA00022723"/>
    </source>
</evidence>
<dbReference type="InterPro" id="IPR027417">
    <property type="entry name" value="P-loop_NTPase"/>
</dbReference>
<accession>A0A813RIQ6</accession>
<keyword evidence="2" id="KW-0808">Transferase</keyword>
<name>A0A813RIQ6_9BILA</name>
<comment type="similarity">
    <text evidence="6">Belongs to the sirtuin family. Class IV subfamily.</text>
</comment>
<dbReference type="InterPro" id="IPR026590">
    <property type="entry name" value="Ssirtuin_cat_dom"/>
</dbReference>
<dbReference type="UniPathway" id="UPA00057">
    <property type="reaction ID" value="UER00099"/>
</dbReference>
<dbReference type="PANTHER" id="PTHR11085:SF12">
    <property type="entry name" value="NAD-DEPENDENT PROTEIN DEACYLASE SIRTUIN-6"/>
    <property type="match status" value="1"/>
</dbReference>
<evidence type="ECO:0000256" key="7">
    <source>
        <dbReference type="PROSITE-ProRule" id="PRU00236"/>
    </source>
</evidence>
<evidence type="ECO:0000256" key="5">
    <source>
        <dbReference type="ARBA" id="ARBA00023027"/>
    </source>
</evidence>
<dbReference type="Pfam" id="PF02146">
    <property type="entry name" value="SIR2"/>
    <property type="match status" value="1"/>
</dbReference>
<dbReference type="Gene3D" id="3.40.50.300">
    <property type="entry name" value="P-loop containing nucleotide triphosphate hydrolases"/>
    <property type="match status" value="1"/>
</dbReference>
<dbReference type="GO" id="GO:0000122">
    <property type="term" value="P:negative regulation of transcription by RNA polymerase II"/>
    <property type="evidence" value="ECO:0007669"/>
    <property type="project" value="TreeGrafter"/>
</dbReference>
<dbReference type="GO" id="GO:0046969">
    <property type="term" value="F:histone H3K9 deacetylase activity, NAD-dependent"/>
    <property type="evidence" value="ECO:0007669"/>
    <property type="project" value="TreeGrafter"/>
</dbReference>
<dbReference type="SUPFAM" id="SSF52467">
    <property type="entry name" value="DHS-like NAD/FAD-binding domain"/>
    <property type="match status" value="1"/>
</dbReference>
<reference evidence="9" key="1">
    <citation type="submission" date="2021-02" db="EMBL/GenBank/DDBJ databases">
        <authorList>
            <person name="Nowell W R."/>
        </authorList>
    </citation>
    <scope>NUCLEOTIDE SEQUENCE</scope>
</reference>
<dbReference type="PROSITE" id="PS50305">
    <property type="entry name" value="SIRTUIN"/>
    <property type="match status" value="1"/>
</dbReference>
<dbReference type="GO" id="GO:0070403">
    <property type="term" value="F:NAD+ binding"/>
    <property type="evidence" value="ECO:0007669"/>
    <property type="project" value="InterPro"/>
</dbReference>
<feature type="binding site" evidence="7">
    <location>
        <position position="178"/>
    </location>
    <ligand>
        <name>Zn(2+)</name>
        <dbReference type="ChEBI" id="CHEBI:29105"/>
    </ligand>
</feature>
<dbReference type="GO" id="GO:0005737">
    <property type="term" value="C:cytoplasm"/>
    <property type="evidence" value="ECO:0007669"/>
    <property type="project" value="InterPro"/>
</dbReference>
<evidence type="ECO:0000256" key="4">
    <source>
        <dbReference type="ARBA" id="ARBA00022833"/>
    </source>
</evidence>
<keyword evidence="5" id="KW-0520">NAD</keyword>
<evidence type="ECO:0000256" key="1">
    <source>
        <dbReference type="ARBA" id="ARBA00012928"/>
    </source>
</evidence>
<dbReference type="FunFam" id="3.40.50.1220:FF:000038">
    <property type="entry name" value="NAD-dependent protein deacetylase sirtuin-6 isoform X2"/>
    <property type="match status" value="1"/>
</dbReference>
<evidence type="ECO:0000313" key="10">
    <source>
        <dbReference type="EMBL" id="CAF1299321.1"/>
    </source>
</evidence>
<dbReference type="Proteomes" id="UP000663854">
    <property type="component" value="Unassembled WGS sequence"/>
</dbReference>
<feature type="domain" description="Deacetylase sirtuin-type" evidence="8">
    <location>
        <begin position="27"/>
        <end position="273"/>
    </location>
</feature>
<evidence type="ECO:0000259" key="8">
    <source>
        <dbReference type="PROSITE" id="PS50305"/>
    </source>
</evidence>
<evidence type="ECO:0000313" key="9">
    <source>
        <dbReference type="EMBL" id="CAF0784668.1"/>
    </source>
</evidence>
<dbReference type="GO" id="GO:0046872">
    <property type="term" value="F:metal ion binding"/>
    <property type="evidence" value="ECO:0007669"/>
    <property type="project" value="UniProtKB-KW"/>
</dbReference>
<dbReference type="InterPro" id="IPR005919">
    <property type="entry name" value="Pmev_kin_anim"/>
</dbReference>
<proteinExistence type="inferred from homology"/>
<dbReference type="Pfam" id="PF04275">
    <property type="entry name" value="P-mevalo_kinase"/>
    <property type="match status" value="1"/>
</dbReference>
<dbReference type="GO" id="GO:0019287">
    <property type="term" value="P:isopentenyl diphosphate biosynthetic process, mevalonate pathway"/>
    <property type="evidence" value="ECO:0007669"/>
    <property type="project" value="UniProtKB-UniPathway"/>
</dbReference>
<sequence length="459" mass="53214">MSLSYAESLSYFPHKGKVGMPELNEKADDLKSKLDQFEQMIRQSHHTVVITGAGISTDAGIPDFRGPNGVWTLEKRGEKPSFNTSFDKALPTYTHRALCKLEENNYLHFVISQNIDGLHHRSGLPLDKLAELHGNVFSEECEACHTQTIRPTSIGSYCRKRTGNVCNSMKGRNKNLSCRGKLRDTVLDWEDPLPELALKLSEQHCAKADLCICLGTSLQIRPCRDLPRKTKKNGGKLVIINLQKTSLDSLANLIIHERCDYVMKYILEKLNLEFDEKSTLFNISKYSHVKKVILLYGKSKSGKDYIGKKLIEQFPALLLHINESLKVEYDKIHNEDLSDTYQKNMIKWEEEKCREDPTRFCRIMIEQNDQLCLSHPIWIISDIKSYREIEFFKTYFHDRLLIIHIEASNDIRQKRGWNLQSDINYSELDKNIPWSFVFFNNEQDNFNEQMNDLMKIINS</sequence>
<evidence type="ECO:0000313" key="12">
    <source>
        <dbReference type="Proteomes" id="UP000663870"/>
    </source>
</evidence>
<dbReference type="GO" id="GO:0005634">
    <property type="term" value="C:nucleus"/>
    <property type="evidence" value="ECO:0007669"/>
    <property type="project" value="TreeGrafter"/>
</dbReference>
<dbReference type="InterPro" id="IPR003000">
    <property type="entry name" value="Sirtuin"/>
</dbReference>
<gene>
    <name evidence="10" type="ORF">JXQ802_LOCUS29414</name>
    <name evidence="9" type="ORF">PYM288_LOCUS3808</name>
</gene>
<organism evidence="9 11">
    <name type="scientific">Rotaria sordida</name>
    <dbReference type="NCBI Taxonomy" id="392033"/>
    <lineage>
        <taxon>Eukaryota</taxon>
        <taxon>Metazoa</taxon>
        <taxon>Spiralia</taxon>
        <taxon>Gnathifera</taxon>
        <taxon>Rotifera</taxon>
        <taxon>Eurotatoria</taxon>
        <taxon>Bdelloidea</taxon>
        <taxon>Philodinida</taxon>
        <taxon>Philodinidae</taxon>
        <taxon>Rotaria</taxon>
    </lineage>
</organism>
<feature type="binding site" evidence="7">
    <location>
        <position position="158"/>
    </location>
    <ligand>
        <name>Zn(2+)</name>
        <dbReference type="ChEBI" id="CHEBI:29105"/>
    </ligand>
</feature>
<dbReference type="PANTHER" id="PTHR11085">
    <property type="entry name" value="NAD-DEPENDENT PROTEIN DEACYLASE SIRTUIN-5, MITOCHONDRIAL-RELATED"/>
    <property type="match status" value="1"/>
</dbReference>
<dbReference type="InterPro" id="IPR050134">
    <property type="entry name" value="NAD-dep_sirtuin_deacylases"/>
</dbReference>
<dbReference type="GO" id="GO:0004631">
    <property type="term" value="F:phosphomevalonate kinase activity"/>
    <property type="evidence" value="ECO:0007669"/>
    <property type="project" value="InterPro"/>
</dbReference>
<dbReference type="InterPro" id="IPR029035">
    <property type="entry name" value="DHS-like_NAD/FAD-binding_dom"/>
</dbReference>
<dbReference type="Gene3D" id="3.40.50.1220">
    <property type="entry name" value="TPP-binding domain"/>
    <property type="match status" value="1"/>
</dbReference>
<dbReference type="EMBL" id="CAJNOL010001152">
    <property type="protein sequence ID" value="CAF1299321.1"/>
    <property type="molecule type" value="Genomic_DNA"/>
</dbReference>